<organism evidence="2 3">
    <name type="scientific">Niastella koreensis</name>
    <dbReference type="NCBI Taxonomy" id="354356"/>
    <lineage>
        <taxon>Bacteria</taxon>
        <taxon>Pseudomonadati</taxon>
        <taxon>Bacteroidota</taxon>
        <taxon>Chitinophagia</taxon>
        <taxon>Chitinophagales</taxon>
        <taxon>Chitinophagaceae</taxon>
        <taxon>Niastella</taxon>
    </lineage>
</organism>
<comment type="caution">
    <text evidence="2">The sequence shown here is derived from an EMBL/GenBank/DDBJ whole genome shotgun (WGS) entry which is preliminary data.</text>
</comment>
<feature type="transmembrane region" description="Helical" evidence="1">
    <location>
        <begin position="56"/>
        <end position="77"/>
    </location>
</feature>
<dbReference type="InterPro" id="IPR012427">
    <property type="entry name" value="DUF1622"/>
</dbReference>
<dbReference type="PANTHER" id="PTHR38468:SF1">
    <property type="entry name" value="SLL0939 PROTEIN"/>
    <property type="match status" value="1"/>
</dbReference>
<dbReference type="EMBL" id="LWBO01000010">
    <property type="protein sequence ID" value="OQP49653.1"/>
    <property type="molecule type" value="Genomic_DNA"/>
</dbReference>
<reference evidence="2 3" key="1">
    <citation type="submission" date="2016-04" db="EMBL/GenBank/DDBJ databases">
        <authorList>
            <person name="Chen L."/>
            <person name="Zhuang W."/>
            <person name="Wang G."/>
        </authorList>
    </citation>
    <scope>NUCLEOTIDE SEQUENCE [LARGE SCALE GENOMIC DNA]</scope>
    <source>
        <strain evidence="3">GR20</strain>
    </source>
</reference>
<keyword evidence="1" id="KW-0812">Transmembrane</keyword>
<dbReference type="PANTHER" id="PTHR38468">
    <property type="entry name" value="SLL0939 PROTEIN"/>
    <property type="match status" value="1"/>
</dbReference>
<feature type="transmembrane region" description="Helical" evidence="1">
    <location>
        <begin position="14"/>
        <end position="36"/>
    </location>
</feature>
<protein>
    <recommendedName>
        <fullName evidence="4">DUF1622 domain-containing protein</fullName>
    </recommendedName>
</protein>
<sequence>MRGGLDAWGELTEVILNGISLMCIITGVVISLRRAIQERRRNPGAHPMHTYFRKVFGGWLVVALEIQLAADIVGTIVSPTSGHLIELGAIAVIRTFLNYFLSKELKEETEYGKGLLAQKPERSVV</sequence>
<keyword evidence="1" id="KW-1133">Transmembrane helix</keyword>
<name>A0ABX3NZH4_9BACT</name>
<evidence type="ECO:0000256" key="1">
    <source>
        <dbReference type="SAM" id="Phobius"/>
    </source>
</evidence>
<evidence type="ECO:0008006" key="4">
    <source>
        <dbReference type="Google" id="ProtNLM"/>
    </source>
</evidence>
<proteinExistence type="predicted"/>
<dbReference type="Pfam" id="PF07784">
    <property type="entry name" value="DUF1622"/>
    <property type="match status" value="1"/>
</dbReference>
<accession>A0ABX3NZH4</accession>
<evidence type="ECO:0000313" key="3">
    <source>
        <dbReference type="Proteomes" id="UP000192277"/>
    </source>
</evidence>
<gene>
    <name evidence="2" type="ORF">A4D02_29120</name>
</gene>
<evidence type="ECO:0000313" key="2">
    <source>
        <dbReference type="EMBL" id="OQP49653.1"/>
    </source>
</evidence>
<keyword evidence="1" id="KW-0472">Membrane</keyword>
<keyword evidence="3" id="KW-1185">Reference proteome</keyword>
<feature type="transmembrane region" description="Helical" evidence="1">
    <location>
        <begin position="83"/>
        <end position="101"/>
    </location>
</feature>
<dbReference type="Proteomes" id="UP000192277">
    <property type="component" value="Unassembled WGS sequence"/>
</dbReference>